<proteinExistence type="predicted"/>
<organism evidence="2 3">
    <name type="scientific">Chilo suppressalis</name>
    <name type="common">Asiatic rice borer moth</name>
    <dbReference type="NCBI Taxonomy" id="168631"/>
    <lineage>
        <taxon>Eukaryota</taxon>
        <taxon>Metazoa</taxon>
        <taxon>Ecdysozoa</taxon>
        <taxon>Arthropoda</taxon>
        <taxon>Hexapoda</taxon>
        <taxon>Insecta</taxon>
        <taxon>Pterygota</taxon>
        <taxon>Neoptera</taxon>
        <taxon>Endopterygota</taxon>
        <taxon>Lepidoptera</taxon>
        <taxon>Glossata</taxon>
        <taxon>Ditrysia</taxon>
        <taxon>Pyraloidea</taxon>
        <taxon>Crambidae</taxon>
        <taxon>Crambinae</taxon>
        <taxon>Chilo</taxon>
    </lineage>
</organism>
<feature type="compositionally biased region" description="Basic and acidic residues" evidence="1">
    <location>
        <begin position="22"/>
        <end position="38"/>
    </location>
</feature>
<dbReference type="EMBL" id="OU963904">
    <property type="protein sequence ID" value="CAH0398169.1"/>
    <property type="molecule type" value="Genomic_DNA"/>
</dbReference>
<gene>
    <name evidence="2" type="ORF">CHILSU_LOCUS1278</name>
</gene>
<evidence type="ECO:0000313" key="3">
    <source>
        <dbReference type="Proteomes" id="UP001153292"/>
    </source>
</evidence>
<feature type="region of interest" description="Disordered" evidence="1">
    <location>
        <begin position="18"/>
        <end position="38"/>
    </location>
</feature>
<protein>
    <submittedName>
        <fullName evidence="2">Uncharacterized protein</fullName>
    </submittedName>
</protein>
<evidence type="ECO:0000313" key="2">
    <source>
        <dbReference type="EMBL" id="CAH0398169.1"/>
    </source>
</evidence>
<keyword evidence="3" id="KW-1185">Reference proteome</keyword>
<accession>A0ABN8ARA1</accession>
<reference evidence="2" key="1">
    <citation type="submission" date="2021-12" db="EMBL/GenBank/DDBJ databases">
        <authorList>
            <person name="King R."/>
        </authorList>
    </citation>
    <scope>NUCLEOTIDE SEQUENCE</scope>
</reference>
<sequence length="104" mass="11580">MNKLSSLKNLMMLLKKAKKKASKSDMKKTREKGEKQDKTAVAKNLLKAGVSIDFIAESAGLPKAQKRKSRERAFYANNVWYPQLSTPGSLSLVCGSNQAIRCYI</sequence>
<name>A0ABN8ARA1_CHISP</name>
<dbReference type="Proteomes" id="UP001153292">
    <property type="component" value="Chromosome 11"/>
</dbReference>
<evidence type="ECO:0000256" key="1">
    <source>
        <dbReference type="SAM" id="MobiDB-lite"/>
    </source>
</evidence>